<evidence type="ECO:0000256" key="1">
    <source>
        <dbReference type="SAM" id="MobiDB-lite"/>
    </source>
</evidence>
<dbReference type="EMBL" id="CAJJDM010000076">
    <property type="protein sequence ID" value="CAD8084930.1"/>
    <property type="molecule type" value="Genomic_DNA"/>
</dbReference>
<feature type="region of interest" description="Disordered" evidence="1">
    <location>
        <begin position="238"/>
        <end position="286"/>
    </location>
</feature>
<feature type="compositionally biased region" description="Polar residues" evidence="1">
    <location>
        <begin position="316"/>
        <end position="326"/>
    </location>
</feature>
<organism evidence="2 3">
    <name type="scientific">Paramecium primaurelia</name>
    <dbReference type="NCBI Taxonomy" id="5886"/>
    <lineage>
        <taxon>Eukaryota</taxon>
        <taxon>Sar</taxon>
        <taxon>Alveolata</taxon>
        <taxon>Ciliophora</taxon>
        <taxon>Intramacronucleata</taxon>
        <taxon>Oligohymenophorea</taxon>
        <taxon>Peniculida</taxon>
        <taxon>Parameciidae</taxon>
        <taxon>Paramecium</taxon>
    </lineage>
</organism>
<dbReference type="AlphaFoldDB" id="A0A8S1MXG5"/>
<name>A0A8S1MXG5_PARPR</name>
<reference evidence="2" key="1">
    <citation type="submission" date="2021-01" db="EMBL/GenBank/DDBJ databases">
        <authorList>
            <consortium name="Genoscope - CEA"/>
            <person name="William W."/>
        </authorList>
    </citation>
    <scope>NUCLEOTIDE SEQUENCE</scope>
</reference>
<dbReference type="Proteomes" id="UP000688137">
    <property type="component" value="Unassembled WGS sequence"/>
</dbReference>
<comment type="caution">
    <text evidence="2">The sequence shown here is derived from an EMBL/GenBank/DDBJ whole genome shotgun (WGS) entry which is preliminary data.</text>
</comment>
<sequence length="1154" mass="136980">MQNYHSPQQFSPYSINKQTQLGQVQKSTPFDEDNDTSNSGSQIFNQVQLGVQNRINLDDLFDDNKVKSNQDIPFWEQDSQQGKPQNNNKNIENSLFNFEQNSNNQILGINSQNQTQRVQGLGQVQQQNINHQNQILNEFDEIFDQNSNDIFQQGEQIQKINEIQQNNRQQFPIDFPQQQQINSKGQNINSDDFSFPFFEDTQPPFQINNQFQGIQTTNQQIKDINIFKVDDLFNQPSYSDQQQQIDNKMHTPPNQSQIIQSQKSLNEKHIPNSNNSSQIKQQPQQIQQFPFQKNILQQDVNKQSSQLNFSLDLDQGTKQQKSVSNSQRDDSDLPWDEVQKSQTQQKAIDFFQATNFFDMNKEFNPQQTDQVQPKNQNKEEFNIWQTENNNNQFNNNIFQLGLFNDDTNQQQQNQDFLKKENLTIPSSRSFDQLNFNEQDNKNQNHLQNQQGSNQFDFFQWKQQNTVQSESDDVIGQFQQNFDVIQKQDDSQTNIQNQHINQFGFHDWNEKQTKAKSDNQSSVKDTDEKFELGWNNFQQVNFQQDNQFENWDGFDINQQKKEQRLEYFHKDEFDHIRKPSMEGSQIEQSIHNSESPTQQITLYGNQDQENKLRFIQEEGFYDQKDNQKINFDSFDQRENYIDESKVIQQSQNKTQSFEFPSSVQMGFHSVRESKEDNKVQTYAEQIMDLLLPKIAEITQALSNDFINDTSNIKQEGQNILYQGIYNILQNEKRRVESKKEKYLNEQVQIIEDIIIQYDNKTHQFQEQFIKIKEEQQKERQKSNSNMSFDSIELKKSKQINEQIEESPIQNIQQEVNPNLYTPQNSQEKAHNPFQLIHQTQSKFLNESVINEDNREKDLIKFQTNKVFQRQCLKGLQLNEIQNFKKQCLSDSVILLETEELIITQNSEKNESIKQGYKMTLNYKNKGRNGIQNLIVCFDGQQLKNDFEAHPQKIAHQYLSPGETIKQVIMFRNYDQFGVYLNCYLKYTVINKRVYWSQGQQGIQNNDPFYRSQISYQGYNNTYYNQFQQSQGNTEYDRDSQRTHKFIIGKPANRFFKYNYWKAQDLEEYNMRYQGEEFPLNSLEELIIYHPWLVKIDQQTLCGKVFIRLDDNDYDFVVKIILKDQKGVIKMNWTDIDQKLCEHLLSFLSFLFFKLY</sequence>
<evidence type="ECO:0000313" key="3">
    <source>
        <dbReference type="Proteomes" id="UP000688137"/>
    </source>
</evidence>
<feature type="compositionally biased region" description="Polar residues" evidence="1">
    <location>
        <begin position="1"/>
        <end position="28"/>
    </location>
</feature>
<protein>
    <submittedName>
        <fullName evidence="2">Uncharacterized protein</fullName>
    </submittedName>
</protein>
<feature type="region of interest" description="Disordered" evidence="1">
    <location>
        <begin position="1"/>
        <end position="41"/>
    </location>
</feature>
<evidence type="ECO:0000313" key="2">
    <source>
        <dbReference type="EMBL" id="CAD8084930.1"/>
    </source>
</evidence>
<dbReference type="OMA" id="QYDNKTH"/>
<accession>A0A8S1MXG5</accession>
<feature type="region of interest" description="Disordered" evidence="1">
    <location>
        <begin position="315"/>
        <end position="341"/>
    </location>
</feature>
<feature type="compositionally biased region" description="Polar residues" evidence="1">
    <location>
        <begin position="238"/>
        <end position="264"/>
    </location>
</feature>
<feature type="compositionally biased region" description="Low complexity" evidence="1">
    <location>
        <begin position="271"/>
        <end position="286"/>
    </location>
</feature>
<keyword evidence="3" id="KW-1185">Reference proteome</keyword>
<gene>
    <name evidence="2" type="ORF">PPRIM_AZ9-3.1.T0730060</name>
</gene>
<proteinExistence type="predicted"/>